<dbReference type="InterPro" id="IPR036259">
    <property type="entry name" value="MFS_trans_sf"/>
</dbReference>
<dbReference type="AlphaFoldDB" id="A0A6J4UZL7"/>
<evidence type="ECO:0000256" key="5">
    <source>
        <dbReference type="ARBA" id="ARBA00022989"/>
    </source>
</evidence>
<name>A0A6J4UZL7_9BACT</name>
<evidence type="ECO:0000256" key="1">
    <source>
        <dbReference type="ARBA" id="ARBA00004651"/>
    </source>
</evidence>
<keyword evidence="4 8" id="KW-0812">Transmembrane</keyword>
<evidence type="ECO:0000259" key="9">
    <source>
        <dbReference type="PROSITE" id="PS50850"/>
    </source>
</evidence>
<dbReference type="GO" id="GO:0022857">
    <property type="term" value="F:transmembrane transporter activity"/>
    <property type="evidence" value="ECO:0007669"/>
    <property type="project" value="InterPro"/>
</dbReference>
<keyword evidence="10" id="KW-0378">Hydrolase</keyword>
<feature type="transmembrane region" description="Helical" evidence="8">
    <location>
        <begin position="257"/>
        <end position="275"/>
    </location>
</feature>
<dbReference type="Pfam" id="PF07690">
    <property type="entry name" value="MFS_1"/>
    <property type="match status" value="1"/>
</dbReference>
<evidence type="ECO:0000256" key="6">
    <source>
        <dbReference type="ARBA" id="ARBA00023136"/>
    </source>
</evidence>
<organism evidence="10">
    <name type="scientific">uncultured Thermomicrobiales bacterium</name>
    <dbReference type="NCBI Taxonomy" id="1645740"/>
    <lineage>
        <taxon>Bacteria</taxon>
        <taxon>Pseudomonadati</taxon>
        <taxon>Thermomicrobiota</taxon>
        <taxon>Thermomicrobia</taxon>
        <taxon>Thermomicrobiales</taxon>
        <taxon>environmental samples</taxon>
    </lineage>
</organism>
<dbReference type="PANTHER" id="PTHR43266:SF2">
    <property type="entry name" value="MAJOR FACILITATOR SUPERFAMILY (MFS) PROFILE DOMAIN-CONTAINING PROTEIN"/>
    <property type="match status" value="1"/>
</dbReference>
<dbReference type="GO" id="GO:0016787">
    <property type="term" value="F:hydrolase activity"/>
    <property type="evidence" value="ECO:0007669"/>
    <property type="project" value="UniProtKB-KW"/>
</dbReference>
<dbReference type="Gene3D" id="1.20.1250.20">
    <property type="entry name" value="MFS general substrate transporter like domains"/>
    <property type="match status" value="1"/>
</dbReference>
<dbReference type="PANTHER" id="PTHR43266">
    <property type="entry name" value="MACROLIDE-EFFLUX PROTEIN"/>
    <property type="match status" value="1"/>
</dbReference>
<dbReference type="InterPro" id="IPR011701">
    <property type="entry name" value="MFS"/>
</dbReference>
<keyword evidence="6 8" id="KW-0472">Membrane</keyword>
<dbReference type="EC" id="3.6.3.5" evidence="10"/>
<dbReference type="EMBL" id="CADCWK010000221">
    <property type="protein sequence ID" value="CAA9565265.1"/>
    <property type="molecule type" value="Genomic_DNA"/>
</dbReference>
<sequence>MTISDPSAPHETGSAPDASQLTPEAPDGATTGHALATLPERQMASHPSRRVAAAATAARQLARVTGDALTSERTKSVVRTTGRVGGEVVVTGARLTGSALVGGARGVSWAAHRFLPIDQPLLRQPTFRTFWLSRLFVQLAQGAMLYALLILIVDLTSSSFYTALFVNCSILPAIIFGIPGGIVSDSLPRRPMMVGLNCARFALVATAVFVAPSLSTVFALTLGLWVIHQFYSPIESTVVASLVPPERFSNAQALHNLALTIAQALGLVLMAPLILRFFDISVLFAICASLFIAAAGFAALLPRLDEHLSDTDMVPETVNADPGVTRQPARFGDRRPGSVTSSFQWFLSGWRVVSRDRIALGAVLDDMLVGLGLASLVVIMPLYLEAVLNTAQENTTFVFAPAALGLVIGLRAAPALNQILENRYIATLGLVLFAVTVISLGFVQRITDLVTDTLRLPLDGFSDAVGVSALVLVVMVMSVPAGFASALVGVSARSVLLSRVRPSARGQVIASQNLFQSLATLLPTFAVGIFADIIGVRAMAIAIGLVLLIGASVAHLTFSASRPRPAVG</sequence>
<dbReference type="EC" id="3.6.3.3" evidence="10"/>
<accession>A0A6J4UZL7</accession>
<feature type="region of interest" description="Disordered" evidence="7">
    <location>
        <begin position="1"/>
        <end position="32"/>
    </location>
</feature>
<gene>
    <name evidence="10" type="ORF">AVDCRST_MAG33-2018</name>
</gene>
<evidence type="ECO:0000256" key="7">
    <source>
        <dbReference type="SAM" id="MobiDB-lite"/>
    </source>
</evidence>
<feature type="transmembrane region" description="Helical" evidence="8">
    <location>
        <begin position="425"/>
        <end position="444"/>
    </location>
</feature>
<evidence type="ECO:0000256" key="3">
    <source>
        <dbReference type="ARBA" id="ARBA00022475"/>
    </source>
</evidence>
<comment type="subcellular location">
    <subcellularLocation>
        <location evidence="1">Cell membrane</location>
        <topology evidence="1">Multi-pass membrane protein</topology>
    </subcellularLocation>
</comment>
<evidence type="ECO:0000256" key="4">
    <source>
        <dbReference type="ARBA" id="ARBA00022692"/>
    </source>
</evidence>
<feature type="transmembrane region" description="Helical" evidence="8">
    <location>
        <begin position="358"/>
        <end position="384"/>
    </location>
</feature>
<feature type="transmembrane region" description="Helical" evidence="8">
    <location>
        <begin position="160"/>
        <end position="182"/>
    </location>
</feature>
<keyword evidence="2" id="KW-0813">Transport</keyword>
<dbReference type="GO" id="GO:0005886">
    <property type="term" value="C:plasma membrane"/>
    <property type="evidence" value="ECO:0007669"/>
    <property type="project" value="UniProtKB-SubCell"/>
</dbReference>
<proteinExistence type="predicted"/>
<protein>
    <submittedName>
        <fullName evidence="10">Lead, cadmium, zinc and mercury transporting ATPase Copper-translocating P-type ATPase</fullName>
        <ecNumber evidence="10">3.6.3.3</ecNumber>
        <ecNumber evidence="10">3.6.3.4</ecNumber>
        <ecNumber evidence="10">3.6.3.5</ecNumber>
    </submittedName>
</protein>
<feature type="transmembrane region" description="Helical" evidence="8">
    <location>
        <begin position="540"/>
        <end position="558"/>
    </location>
</feature>
<keyword evidence="5 8" id="KW-1133">Transmembrane helix</keyword>
<keyword evidence="3" id="KW-1003">Cell membrane</keyword>
<dbReference type="SUPFAM" id="SSF103473">
    <property type="entry name" value="MFS general substrate transporter"/>
    <property type="match status" value="1"/>
</dbReference>
<dbReference type="EC" id="3.6.3.4" evidence="10"/>
<reference evidence="10" key="1">
    <citation type="submission" date="2020-02" db="EMBL/GenBank/DDBJ databases">
        <authorList>
            <person name="Meier V. D."/>
        </authorList>
    </citation>
    <scope>NUCLEOTIDE SEQUENCE</scope>
    <source>
        <strain evidence="10">AVDCRST_MAG33</strain>
    </source>
</reference>
<feature type="transmembrane region" description="Helical" evidence="8">
    <location>
        <begin position="202"/>
        <end position="227"/>
    </location>
</feature>
<evidence type="ECO:0000256" key="8">
    <source>
        <dbReference type="SAM" id="Phobius"/>
    </source>
</evidence>
<feature type="transmembrane region" description="Helical" evidence="8">
    <location>
        <begin position="513"/>
        <end position="534"/>
    </location>
</feature>
<evidence type="ECO:0000256" key="2">
    <source>
        <dbReference type="ARBA" id="ARBA00022448"/>
    </source>
</evidence>
<dbReference type="CDD" id="cd06173">
    <property type="entry name" value="MFS_MefA_like"/>
    <property type="match status" value="1"/>
</dbReference>
<dbReference type="PROSITE" id="PS50850">
    <property type="entry name" value="MFS"/>
    <property type="match status" value="1"/>
</dbReference>
<feature type="transmembrane region" description="Helical" evidence="8">
    <location>
        <begin position="464"/>
        <end position="492"/>
    </location>
</feature>
<feature type="domain" description="Major facilitator superfamily (MFS) profile" evidence="9">
    <location>
        <begin position="126"/>
        <end position="562"/>
    </location>
</feature>
<dbReference type="InterPro" id="IPR020846">
    <property type="entry name" value="MFS_dom"/>
</dbReference>
<evidence type="ECO:0000313" key="10">
    <source>
        <dbReference type="EMBL" id="CAA9565265.1"/>
    </source>
</evidence>
<feature type="transmembrane region" description="Helical" evidence="8">
    <location>
        <begin position="281"/>
        <end position="301"/>
    </location>
</feature>
<feature type="transmembrane region" description="Helical" evidence="8">
    <location>
        <begin position="131"/>
        <end position="153"/>
    </location>
</feature>
<feature type="transmembrane region" description="Helical" evidence="8">
    <location>
        <begin position="396"/>
        <end position="413"/>
    </location>
</feature>